<dbReference type="AlphaFoldDB" id="A0A6G1HJ22"/>
<sequence>MPSSIDADARELPLPESAIGASSLATHQSVTSLAPLPPSPEFLTLIDEARKSARNLRMLVRSTAAEQLASDAKVRDVVQQCRKARRDFFANIDGVLGEREQRDARTMRAAWEAWTDVYVALEEYERMVGWAATREHGDESDTPELEELGDMEEEELRKTYNPFHRRGVDPLGPEERKRPATTVPERREEGRYSQVRGPGARSGKRRQPEADQEALRGSKHYCNIIDHLKFSLLAQGIVTRHDRYPAISAKASQRTPANSRLVFSNPTRHNCSASLALYEYEMALKILSSNARRTAGAK</sequence>
<feature type="region of interest" description="Disordered" evidence="1">
    <location>
        <begin position="155"/>
        <end position="214"/>
    </location>
</feature>
<feature type="compositionally biased region" description="Basic and acidic residues" evidence="1">
    <location>
        <begin position="173"/>
        <end position="191"/>
    </location>
</feature>
<keyword evidence="3" id="KW-1185">Reference proteome</keyword>
<protein>
    <submittedName>
        <fullName evidence="2">Uncharacterized protein</fullName>
    </submittedName>
</protein>
<reference evidence="2" key="1">
    <citation type="journal article" date="2020" name="Stud. Mycol.">
        <title>101 Dothideomycetes genomes: a test case for predicting lifestyles and emergence of pathogens.</title>
        <authorList>
            <person name="Haridas S."/>
            <person name="Albert R."/>
            <person name="Binder M."/>
            <person name="Bloem J."/>
            <person name="Labutti K."/>
            <person name="Salamov A."/>
            <person name="Andreopoulos B."/>
            <person name="Baker S."/>
            <person name="Barry K."/>
            <person name="Bills G."/>
            <person name="Bluhm B."/>
            <person name="Cannon C."/>
            <person name="Castanera R."/>
            <person name="Culley D."/>
            <person name="Daum C."/>
            <person name="Ezra D."/>
            <person name="Gonzalez J."/>
            <person name="Henrissat B."/>
            <person name="Kuo A."/>
            <person name="Liang C."/>
            <person name="Lipzen A."/>
            <person name="Lutzoni F."/>
            <person name="Magnuson J."/>
            <person name="Mondo S."/>
            <person name="Nolan M."/>
            <person name="Ohm R."/>
            <person name="Pangilinan J."/>
            <person name="Park H.-J."/>
            <person name="Ramirez L."/>
            <person name="Alfaro M."/>
            <person name="Sun H."/>
            <person name="Tritt A."/>
            <person name="Yoshinaga Y."/>
            <person name="Zwiers L.-H."/>
            <person name="Turgeon B."/>
            <person name="Goodwin S."/>
            <person name="Spatafora J."/>
            <person name="Crous P."/>
            <person name="Grigoriev I."/>
        </authorList>
    </citation>
    <scope>NUCLEOTIDE SEQUENCE</scope>
    <source>
        <strain evidence="2">CBS 262.69</strain>
    </source>
</reference>
<organism evidence="2 3">
    <name type="scientific">Trichodelitschia bisporula</name>
    <dbReference type="NCBI Taxonomy" id="703511"/>
    <lineage>
        <taxon>Eukaryota</taxon>
        <taxon>Fungi</taxon>
        <taxon>Dikarya</taxon>
        <taxon>Ascomycota</taxon>
        <taxon>Pezizomycotina</taxon>
        <taxon>Dothideomycetes</taxon>
        <taxon>Dothideomycetes incertae sedis</taxon>
        <taxon>Phaeotrichales</taxon>
        <taxon>Phaeotrichaceae</taxon>
        <taxon>Trichodelitschia</taxon>
    </lineage>
</organism>
<evidence type="ECO:0000313" key="2">
    <source>
        <dbReference type="EMBL" id="KAF2396058.1"/>
    </source>
</evidence>
<accession>A0A6G1HJ22</accession>
<evidence type="ECO:0000256" key="1">
    <source>
        <dbReference type="SAM" id="MobiDB-lite"/>
    </source>
</evidence>
<gene>
    <name evidence="2" type="ORF">EJ06DRAFT_525059</name>
</gene>
<dbReference type="Proteomes" id="UP000799640">
    <property type="component" value="Unassembled WGS sequence"/>
</dbReference>
<dbReference type="EMBL" id="ML996709">
    <property type="protein sequence ID" value="KAF2396058.1"/>
    <property type="molecule type" value="Genomic_DNA"/>
</dbReference>
<evidence type="ECO:0000313" key="3">
    <source>
        <dbReference type="Proteomes" id="UP000799640"/>
    </source>
</evidence>
<name>A0A6G1HJ22_9PEZI</name>
<proteinExistence type="predicted"/>